<feature type="domain" description="Glycosyltransferase 61 catalytic" evidence="2">
    <location>
        <begin position="186"/>
        <end position="358"/>
    </location>
</feature>
<evidence type="ECO:0000256" key="1">
    <source>
        <dbReference type="SAM" id="Phobius"/>
    </source>
</evidence>
<keyword evidence="4" id="KW-1185">Reference proteome</keyword>
<dbReference type="Pfam" id="PF04577">
    <property type="entry name" value="Glyco_transf_61"/>
    <property type="match status" value="1"/>
</dbReference>
<sequence>MILPGAPLRQKRLSINECIPLFFIFMYILLSIRDFLYPVAVCETLFFGPPFIKHLPVVYGEGDVNIEKQYNFNITFDPPRTNMVFWFDEPAELFNYNDTHSKGYTTIPPHFGEKSMINYWSNFTCRYTLYKNVYVNNNGCIINNTNIIEHTFCTGPIWLNIFKEGYHVTNISHGILFGHLFVRYNYGHFVHDYMIPLVMTPDEVMENATIIVPIGPRYIREFMQLLGYGDDRVLYLGNSLWVYCEHVLLATHPRPHSGHFGMGAYKLHEYLRNKMDLEKIIPTRCVFVNRFNKRIIQNMKELYKLALVKYPDIHWEYMKDKTSSLKNYAKLYSTFKAVVMANGSTVFKCIFMAAKTIIYIVNTEFWDLSNYGMMPAMDVKLVVVFNFNFYHHKKKESVNETKFMNGLDVTVFYIRNGNFPPPQPNISFIDYKFEKYPYN</sequence>
<dbReference type="Proteomes" id="UP000001542">
    <property type="component" value="Unassembled WGS sequence"/>
</dbReference>
<keyword evidence="1" id="KW-1133">Transmembrane helix</keyword>
<feature type="transmembrane region" description="Helical" evidence="1">
    <location>
        <begin position="21"/>
        <end position="40"/>
    </location>
</feature>
<dbReference type="GO" id="GO:0016757">
    <property type="term" value="F:glycosyltransferase activity"/>
    <property type="evidence" value="ECO:0000318"/>
    <property type="project" value="GO_Central"/>
</dbReference>
<evidence type="ECO:0000313" key="4">
    <source>
        <dbReference type="Proteomes" id="UP000001542"/>
    </source>
</evidence>
<dbReference type="InterPro" id="IPR049625">
    <property type="entry name" value="Glyco_transf_61_cat"/>
</dbReference>
<keyword evidence="1" id="KW-0812">Transmembrane</keyword>
<evidence type="ECO:0000313" key="3">
    <source>
        <dbReference type="EMBL" id="EAY01495.1"/>
    </source>
</evidence>
<dbReference type="VEuPathDB" id="TrichDB:TVAGG3_0388330"/>
<dbReference type="VEuPathDB" id="TrichDB:TVAG_107540"/>
<keyword evidence="1" id="KW-0472">Membrane</keyword>
<accession>A2F0Q0</accession>
<dbReference type="InParanoid" id="A2F0Q0"/>
<dbReference type="AlphaFoldDB" id="A2F0Q0"/>
<proteinExistence type="predicted"/>
<reference evidence="3" key="2">
    <citation type="journal article" date="2007" name="Science">
        <title>Draft genome sequence of the sexually transmitted pathogen Trichomonas vaginalis.</title>
        <authorList>
            <person name="Carlton J.M."/>
            <person name="Hirt R.P."/>
            <person name="Silva J.C."/>
            <person name="Delcher A.L."/>
            <person name="Schatz M."/>
            <person name="Zhao Q."/>
            <person name="Wortman J.R."/>
            <person name="Bidwell S.L."/>
            <person name="Alsmark U.C.M."/>
            <person name="Besteiro S."/>
            <person name="Sicheritz-Ponten T."/>
            <person name="Noel C.J."/>
            <person name="Dacks J.B."/>
            <person name="Foster P.G."/>
            <person name="Simillion C."/>
            <person name="Van de Peer Y."/>
            <person name="Miranda-Saavedra D."/>
            <person name="Barton G.J."/>
            <person name="Westrop G.D."/>
            <person name="Mueller S."/>
            <person name="Dessi D."/>
            <person name="Fiori P.L."/>
            <person name="Ren Q."/>
            <person name="Paulsen I."/>
            <person name="Zhang H."/>
            <person name="Bastida-Corcuera F.D."/>
            <person name="Simoes-Barbosa A."/>
            <person name="Brown M.T."/>
            <person name="Hayes R.D."/>
            <person name="Mukherjee M."/>
            <person name="Okumura C.Y."/>
            <person name="Schneider R."/>
            <person name="Smith A.J."/>
            <person name="Vanacova S."/>
            <person name="Villalvazo M."/>
            <person name="Haas B.J."/>
            <person name="Pertea M."/>
            <person name="Feldblyum T.V."/>
            <person name="Utterback T.R."/>
            <person name="Shu C.L."/>
            <person name="Osoegawa K."/>
            <person name="de Jong P.J."/>
            <person name="Hrdy I."/>
            <person name="Horvathova L."/>
            <person name="Zubacova Z."/>
            <person name="Dolezal P."/>
            <person name="Malik S.B."/>
            <person name="Logsdon J.M. Jr."/>
            <person name="Henze K."/>
            <person name="Gupta A."/>
            <person name="Wang C.C."/>
            <person name="Dunne R.L."/>
            <person name="Upcroft J.A."/>
            <person name="Upcroft P."/>
            <person name="White O."/>
            <person name="Salzberg S.L."/>
            <person name="Tang P."/>
            <person name="Chiu C.-H."/>
            <person name="Lee Y.-S."/>
            <person name="Embley T.M."/>
            <person name="Coombs G.H."/>
            <person name="Mottram J.C."/>
            <person name="Tachezy J."/>
            <person name="Fraser-Liggett C.M."/>
            <person name="Johnson P.J."/>
        </authorList>
    </citation>
    <scope>NUCLEOTIDE SEQUENCE [LARGE SCALE GENOMIC DNA]</scope>
    <source>
        <strain evidence="3">G3</strain>
    </source>
</reference>
<reference evidence="3" key="1">
    <citation type="submission" date="2006-10" db="EMBL/GenBank/DDBJ databases">
        <authorList>
            <person name="Amadeo P."/>
            <person name="Zhao Q."/>
            <person name="Wortman J."/>
            <person name="Fraser-Liggett C."/>
            <person name="Carlton J."/>
        </authorList>
    </citation>
    <scope>NUCLEOTIDE SEQUENCE</scope>
    <source>
        <strain evidence="3">G3</strain>
    </source>
</reference>
<name>A2F0Q0_TRIV3</name>
<evidence type="ECO:0000259" key="2">
    <source>
        <dbReference type="Pfam" id="PF04577"/>
    </source>
</evidence>
<gene>
    <name evidence="3" type="ORF">TVAG_107540</name>
</gene>
<dbReference type="EMBL" id="DS113565">
    <property type="protein sequence ID" value="EAY01495.1"/>
    <property type="molecule type" value="Genomic_DNA"/>
</dbReference>
<protein>
    <recommendedName>
        <fullName evidence="2">Glycosyltransferase 61 catalytic domain-containing protein</fullName>
    </recommendedName>
</protein>
<organism evidence="3 4">
    <name type="scientific">Trichomonas vaginalis (strain ATCC PRA-98 / G3)</name>
    <dbReference type="NCBI Taxonomy" id="412133"/>
    <lineage>
        <taxon>Eukaryota</taxon>
        <taxon>Metamonada</taxon>
        <taxon>Parabasalia</taxon>
        <taxon>Trichomonadida</taxon>
        <taxon>Trichomonadidae</taxon>
        <taxon>Trichomonas</taxon>
    </lineage>
</organism>